<dbReference type="GO" id="GO:0003676">
    <property type="term" value="F:nucleic acid binding"/>
    <property type="evidence" value="ECO:0007669"/>
    <property type="project" value="InterPro"/>
</dbReference>
<dbReference type="PaxDb" id="4097-A0A1S3ZBP5"/>
<dbReference type="Pfam" id="PF13456">
    <property type="entry name" value="RVT_3"/>
    <property type="match status" value="1"/>
</dbReference>
<dbReference type="InterPro" id="IPR044730">
    <property type="entry name" value="RNase_H-like_dom_plant"/>
</dbReference>
<dbReference type="InterPro" id="IPR012337">
    <property type="entry name" value="RNaseH-like_sf"/>
</dbReference>
<dbReference type="PANTHER" id="PTHR47723">
    <property type="entry name" value="OS05G0353850 PROTEIN"/>
    <property type="match status" value="1"/>
</dbReference>
<name>A0A1S3ZBP5_TOBAC</name>
<dbReference type="RefSeq" id="XP_016461764.1">
    <property type="nucleotide sequence ID" value="XM_016606278.1"/>
</dbReference>
<dbReference type="Gene3D" id="3.30.420.10">
    <property type="entry name" value="Ribonuclease H-like superfamily/Ribonuclease H"/>
    <property type="match status" value="1"/>
</dbReference>
<dbReference type="GO" id="GO:0004523">
    <property type="term" value="F:RNA-DNA hybrid ribonuclease activity"/>
    <property type="evidence" value="ECO:0007669"/>
    <property type="project" value="InterPro"/>
</dbReference>
<evidence type="ECO:0000313" key="2">
    <source>
        <dbReference type="RefSeq" id="XP_016461764.1"/>
    </source>
</evidence>
<protein>
    <recommendedName>
        <fullName evidence="1">RNase H type-1 domain-containing protein</fullName>
    </recommendedName>
</protein>
<accession>A0A1S3ZBP5</accession>
<sequence>MVPANVVLAKATNYITISVDKLPTKEKPIWVKWIPPPRDHYKLNTDMIAIGNPGKGCVMQHTTNTQAELLVVLRGLQIAEEIGLTLLEINTDFTEVIKMLNNENHVFDSVNFECKSIILRLEDVVVKYSYRETNKAADLLAKKGAKKEFFDRLYLTTVHSVFANHAF</sequence>
<gene>
    <name evidence="2" type="primary">LOC107785054</name>
</gene>
<dbReference type="InterPro" id="IPR036397">
    <property type="entry name" value="RNaseH_sf"/>
</dbReference>
<dbReference type="PANTHER" id="PTHR47723:SF23">
    <property type="entry name" value="REVERSE TRANSCRIPTASE-LIKE PROTEIN"/>
    <property type="match status" value="1"/>
</dbReference>
<dbReference type="InterPro" id="IPR053151">
    <property type="entry name" value="RNase_H-like"/>
</dbReference>
<dbReference type="InterPro" id="IPR002156">
    <property type="entry name" value="RNaseH_domain"/>
</dbReference>
<dbReference type="OrthoDB" id="1436328at2759"/>
<dbReference type="OMA" id="LECNIDN"/>
<dbReference type="KEGG" id="nta:107785054"/>
<dbReference type="SUPFAM" id="SSF53098">
    <property type="entry name" value="Ribonuclease H-like"/>
    <property type="match status" value="1"/>
</dbReference>
<reference evidence="2" key="1">
    <citation type="submission" date="2025-08" db="UniProtKB">
        <authorList>
            <consortium name="RefSeq"/>
        </authorList>
    </citation>
    <scope>IDENTIFICATION</scope>
</reference>
<organism evidence="2">
    <name type="scientific">Nicotiana tabacum</name>
    <name type="common">Common tobacco</name>
    <dbReference type="NCBI Taxonomy" id="4097"/>
    <lineage>
        <taxon>Eukaryota</taxon>
        <taxon>Viridiplantae</taxon>
        <taxon>Streptophyta</taxon>
        <taxon>Embryophyta</taxon>
        <taxon>Tracheophyta</taxon>
        <taxon>Spermatophyta</taxon>
        <taxon>Magnoliopsida</taxon>
        <taxon>eudicotyledons</taxon>
        <taxon>Gunneridae</taxon>
        <taxon>Pentapetalae</taxon>
        <taxon>asterids</taxon>
        <taxon>lamiids</taxon>
        <taxon>Solanales</taxon>
        <taxon>Solanaceae</taxon>
        <taxon>Nicotianoideae</taxon>
        <taxon>Nicotianeae</taxon>
        <taxon>Nicotiana</taxon>
    </lineage>
</organism>
<evidence type="ECO:0000259" key="1">
    <source>
        <dbReference type="Pfam" id="PF13456"/>
    </source>
</evidence>
<dbReference type="CDD" id="cd06222">
    <property type="entry name" value="RNase_H_like"/>
    <property type="match status" value="1"/>
</dbReference>
<dbReference type="AlphaFoldDB" id="A0A1S3ZBP5"/>
<proteinExistence type="predicted"/>
<feature type="domain" description="RNase H type-1" evidence="1">
    <location>
        <begin position="59"/>
        <end position="143"/>
    </location>
</feature>